<evidence type="ECO:0000256" key="1">
    <source>
        <dbReference type="ARBA" id="ARBA00004613"/>
    </source>
</evidence>
<dbReference type="Gene3D" id="2.20.100.10">
    <property type="entry name" value="Thrombospondin type-1 (TSP1) repeat"/>
    <property type="match status" value="5"/>
</dbReference>
<evidence type="ECO:0000256" key="3">
    <source>
        <dbReference type="ARBA" id="ARBA00022729"/>
    </source>
</evidence>
<dbReference type="InterPro" id="IPR010909">
    <property type="entry name" value="PLAC"/>
</dbReference>
<evidence type="ECO:0000313" key="9">
    <source>
        <dbReference type="Proteomes" id="UP001164746"/>
    </source>
</evidence>
<feature type="domain" description="ADAMTS/ADAMTS-like Spacer 1" evidence="6">
    <location>
        <begin position="102"/>
        <end position="212"/>
    </location>
</feature>
<keyword evidence="4" id="KW-0677">Repeat</keyword>
<dbReference type="EMBL" id="CP111014">
    <property type="protein sequence ID" value="WAQ98015.1"/>
    <property type="molecule type" value="Genomic_DNA"/>
</dbReference>
<dbReference type="Gene3D" id="2.60.120.830">
    <property type="match status" value="1"/>
</dbReference>
<dbReference type="PANTHER" id="PTHR13723:SF316">
    <property type="entry name" value="LONELY HEART, ISOFORM A"/>
    <property type="match status" value="1"/>
</dbReference>
<evidence type="ECO:0000256" key="4">
    <source>
        <dbReference type="ARBA" id="ARBA00022737"/>
    </source>
</evidence>
<feature type="domain" description="PLAC" evidence="7">
    <location>
        <begin position="714"/>
        <end position="744"/>
    </location>
</feature>
<feature type="region of interest" description="Disordered" evidence="5">
    <location>
        <begin position="211"/>
        <end position="235"/>
    </location>
</feature>
<dbReference type="Pfam" id="PF19030">
    <property type="entry name" value="TSP1_ADAMTS"/>
    <property type="match status" value="5"/>
</dbReference>
<accession>A0ABY7DST4</accession>
<dbReference type="InterPro" id="IPR000884">
    <property type="entry name" value="TSP1_rpt"/>
</dbReference>
<comment type="subcellular location">
    <subcellularLocation>
        <location evidence="1">Secreted</location>
    </subcellularLocation>
</comment>
<evidence type="ECO:0000256" key="2">
    <source>
        <dbReference type="ARBA" id="ARBA00022525"/>
    </source>
</evidence>
<gene>
    <name evidence="8" type="ORF">MAR_022388</name>
</gene>
<feature type="compositionally biased region" description="Acidic residues" evidence="5">
    <location>
        <begin position="358"/>
        <end position="383"/>
    </location>
</feature>
<feature type="region of interest" description="Disordered" evidence="5">
    <location>
        <begin position="286"/>
        <end position="321"/>
    </location>
</feature>
<dbReference type="Pfam" id="PF08686">
    <property type="entry name" value="PLAC"/>
    <property type="match status" value="1"/>
</dbReference>
<proteinExistence type="predicted"/>
<feature type="compositionally biased region" description="Basic and acidic residues" evidence="5">
    <location>
        <begin position="287"/>
        <end position="304"/>
    </location>
</feature>
<feature type="compositionally biased region" description="Polar residues" evidence="5">
    <location>
        <begin position="216"/>
        <end position="234"/>
    </location>
</feature>
<name>A0ABY7DST4_MYAAR</name>
<keyword evidence="9" id="KW-1185">Reference proteome</keyword>
<dbReference type="InterPro" id="IPR010294">
    <property type="entry name" value="ADAMTS_spacer1"/>
</dbReference>
<evidence type="ECO:0000313" key="8">
    <source>
        <dbReference type="EMBL" id="WAQ98015.1"/>
    </source>
</evidence>
<reference evidence="8" key="1">
    <citation type="submission" date="2022-11" db="EMBL/GenBank/DDBJ databases">
        <title>Centuries of genome instability and evolution in soft-shell clam transmissible cancer (bioRxiv).</title>
        <authorList>
            <person name="Hart S.F.M."/>
            <person name="Yonemitsu M.A."/>
            <person name="Giersch R.M."/>
            <person name="Beal B.F."/>
            <person name="Arriagada G."/>
            <person name="Davis B.W."/>
            <person name="Ostrander E.A."/>
            <person name="Goff S.P."/>
            <person name="Metzger M.J."/>
        </authorList>
    </citation>
    <scope>NUCLEOTIDE SEQUENCE</scope>
    <source>
        <strain evidence="8">MELC-2E11</strain>
        <tissue evidence="8">Siphon/mantle</tissue>
    </source>
</reference>
<protein>
    <submittedName>
        <fullName evidence="8">THSD4-like protein</fullName>
    </submittedName>
</protein>
<dbReference type="Pfam" id="PF05986">
    <property type="entry name" value="ADAMTS_spacer1"/>
    <property type="match status" value="1"/>
</dbReference>
<dbReference type="SMART" id="SM00209">
    <property type="entry name" value="TSP1"/>
    <property type="match status" value="5"/>
</dbReference>
<evidence type="ECO:0000259" key="7">
    <source>
        <dbReference type="Pfam" id="PF08686"/>
    </source>
</evidence>
<keyword evidence="2" id="KW-0964">Secreted</keyword>
<evidence type="ECO:0000259" key="6">
    <source>
        <dbReference type="Pfam" id="PF05986"/>
    </source>
</evidence>
<dbReference type="InterPro" id="IPR050439">
    <property type="entry name" value="ADAMTS_ADAMTS-like"/>
</dbReference>
<dbReference type="PANTHER" id="PTHR13723">
    <property type="entry name" value="ADAMTS A DISINTEGRIN AND METALLOPROTEASE WITH THROMBOSPONDIN MOTIFS PROTEASE"/>
    <property type="match status" value="1"/>
</dbReference>
<keyword evidence="3" id="KW-0732">Signal</keyword>
<sequence>MEPETFVRRHVDLSERGSFWGWADLSPTGQLVEKRKFVWVVCVRCAIAKVDVRCKLAMVVVKCAKAKVDAVGCDKVVDSGVDVDSCGVCGGDGTSCSGVDLTFSDDVKFGYHTFATIPRGATNIFVRELSPTSRNYLACKATDGSLHLNTDFRLSRFGEHPGAGAVLTYERQRGPECPDECIRAEGPTDAAIDLMVLAYSDNTGIRYSYNIPETRVPSQSQYPPRPGQNLTPSGQDEDIAPVVYIEGGRIPGTNYGHKEQTTLTKEKKPIFSHDFKFKFPAKKHDAHAHGVDSDNGFDHDRTDDGETTTPTSGDTTETDEHEHRHVIIVEEQAPILITNVTERTDALQASKTGVISEADGDSLEVTDEEEEEEEEEDRDVMTEGTEEAVGDMYRSDNNIPSLYSWQITSHSECSRTCGAGKKNPVLECVATDKGVAVERQFCGDQERPDDTPIPCNYGPCPPSWQPTVWSKCSVTCGVGTQVRDFRCMTSDGVDVGSSQCGSSHPGRDERTCEAGSCAAGWYFTEWPERCQATCGYGTLSRGVTCISDTGNERTACPDYERPIQEKTCRDDNCGGFWLTGSWSECNASCGESYQTRDIACAQKQSGRVSVVGESACADEEKPPTYMSCDMPRCGPTWYMSEWGECSVTCGKGFRSRDIRCMDADGRAAGDCDRISRPRERDPCKEKPCPLSDEYRHTAKVTSAPVTSRPPDPGCADIFVQCRQVLKNNLCQYKYYQKICCASCKMAGLEAT</sequence>
<dbReference type="InterPro" id="IPR036383">
    <property type="entry name" value="TSP1_rpt_sf"/>
</dbReference>
<dbReference type="SUPFAM" id="SSF82895">
    <property type="entry name" value="TSP-1 type 1 repeat"/>
    <property type="match status" value="4"/>
</dbReference>
<evidence type="ECO:0000256" key="5">
    <source>
        <dbReference type="SAM" id="MobiDB-lite"/>
    </source>
</evidence>
<feature type="region of interest" description="Disordered" evidence="5">
    <location>
        <begin position="348"/>
        <end position="383"/>
    </location>
</feature>
<dbReference type="Proteomes" id="UP001164746">
    <property type="component" value="Chromosome 3"/>
</dbReference>
<organism evidence="8 9">
    <name type="scientific">Mya arenaria</name>
    <name type="common">Soft-shell clam</name>
    <dbReference type="NCBI Taxonomy" id="6604"/>
    <lineage>
        <taxon>Eukaryota</taxon>
        <taxon>Metazoa</taxon>
        <taxon>Spiralia</taxon>
        <taxon>Lophotrochozoa</taxon>
        <taxon>Mollusca</taxon>
        <taxon>Bivalvia</taxon>
        <taxon>Autobranchia</taxon>
        <taxon>Heteroconchia</taxon>
        <taxon>Euheterodonta</taxon>
        <taxon>Imparidentia</taxon>
        <taxon>Neoheterodontei</taxon>
        <taxon>Myida</taxon>
        <taxon>Myoidea</taxon>
        <taxon>Myidae</taxon>
        <taxon>Mya</taxon>
    </lineage>
</organism>